<evidence type="ECO:0000313" key="5">
    <source>
        <dbReference type="EMBL" id="EOB04665.1"/>
    </source>
</evidence>
<feature type="region of interest" description="Disordered" evidence="4">
    <location>
        <begin position="695"/>
        <end position="721"/>
    </location>
</feature>
<name>R0LSE4_ANAPL</name>
<dbReference type="Proteomes" id="UP000296049">
    <property type="component" value="Unassembled WGS sequence"/>
</dbReference>
<evidence type="ECO:0000256" key="2">
    <source>
        <dbReference type="ARBA" id="ARBA00022490"/>
    </source>
</evidence>
<feature type="compositionally biased region" description="Low complexity" evidence="4">
    <location>
        <begin position="145"/>
        <end position="161"/>
    </location>
</feature>
<gene>
    <name evidence="5" type="ORF">Anapl_17763</name>
</gene>
<comment type="subcellular location">
    <subcellularLocation>
        <location evidence="1">Cytoplasm</location>
    </subcellularLocation>
</comment>
<feature type="region of interest" description="Disordered" evidence="4">
    <location>
        <begin position="137"/>
        <end position="166"/>
    </location>
</feature>
<protein>
    <submittedName>
        <fullName evidence="5">Ubiquitin-associated protein 2</fullName>
    </submittedName>
</protein>
<dbReference type="GO" id="GO:0005737">
    <property type="term" value="C:cytoplasm"/>
    <property type="evidence" value="ECO:0007669"/>
    <property type="project" value="UniProtKB-SubCell"/>
</dbReference>
<feature type="region of interest" description="Disordered" evidence="4">
    <location>
        <begin position="442"/>
        <end position="461"/>
    </location>
</feature>
<evidence type="ECO:0000313" key="6">
    <source>
        <dbReference type="Proteomes" id="UP000296049"/>
    </source>
</evidence>
<feature type="region of interest" description="Disordered" evidence="4">
    <location>
        <begin position="96"/>
        <end position="121"/>
    </location>
</feature>
<keyword evidence="2" id="KW-0963">Cytoplasm</keyword>
<feature type="compositionally biased region" description="Low complexity" evidence="4">
    <location>
        <begin position="101"/>
        <end position="117"/>
    </location>
</feature>
<feature type="non-terminal residue" evidence="5">
    <location>
        <position position="795"/>
    </location>
</feature>
<keyword evidence="6" id="KW-1185">Reference proteome</keyword>
<keyword evidence="3" id="KW-0597">Phosphoprotein</keyword>
<feature type="non-terminal residue" evidence="5">
    <location>
        <position position="1"/>
    </location>
</feature>
<feature type="compositionally biased region" description="Low complexity" evidence="4">
    <location>
        <begin position="452"/>
        <end position="461"/>
    </location>
</feature>
<evidence type="ECO:0000256" key="4">
    <source>
        <dbReference type="SAM" id="MobiDB-lite"/>
    </source>
</evidence>
<accession>R0LSE4</accession>
<evidence type="ECO:0000256" key="3">
    <source>
        <dbReference type="ARBA" id="ARBA00022553"/>
    </source>
</evidence>
<organism evidence="5 6">
    <name type="scientific">Anas platyrhynchos</name>
    <name type="common">Mallard</name>
    <name type="synonym">Anas boschas</name>
    <dbReference type="NCBI Taxonomy" id="8839"/>
    <lineage>
        <taxon>Eukaryota</taxon>
        <taxon>Metazoa</taxon>
        <taxon>Chordata</taxon>
        <taxon>Craniata</taxon>
        <taxon>Vertebrata</taxon>
        <taxon>Euteleostomi</taxon>
        <taxon>Archelosauria</taxon>
        <taxon>Archosauria</taxon>
        <taxon>Dinosauria</taxon>
        <taxon>Saurischia</taxon>
        <taxon>Theropoda</taxon>
        <taxon>Coelurosauria</taxon>
        <taxon>Aves</taxon>
        <taxon>Neognathae</taxon>
        <taxon>Galloanserae</taxon>
        <taxon>Anseriformes</taxon>
        <taxon>Anatidae</taxon>
        <taxon>Anatinae</taxon>
        <taxon>Anas</taxon>
    </lineage>
</organism>
<reference evidence="6" key="1">
    <citation type="journal article" date="2013" name="Nat. Genet.">
        <title>The duck genome and transcriptome provide insight into an avian influenza virus reservoir species.</title>
        <authorList>
            <person name="Huang Y."/>
            <person name="Li Y."/>
            <person name="Burt D.W."/>
            <person name="Chen H."/>
            <person name="Zhang Y."/>
            <person name="Qian W."/>
            <person name="Kim H."/>
            <person name="Gan S."/>
            <person name="Zhao Y."/>
            <person name="Li J."/>
            <person name="Yi K."/>
            <person name="Feng H."/>
            <person name="Zhu P."/>
            <person name="Li B."/>
            <person name="Liu Q."/>
            <person name="Fairley S."/>
            <person name="Magor K.E."/>
            <person name="Du Z."/>
            <person name="Hu X."/>
            <person name="Goodman L."/>
            <person name="Tafer H."/>
            <person name="Vignal A."/>
            <person name="Lee T."/>
            <person name="Kim K.W."/>
            <person name="Sheng Z."/>
            <person name="An Y."/>
            <person name="Searle S."/>
            <person name="Herrero J."/>
            <person name="Groenen M.A."/>
            <person name="Crooijmans R.P."/>
            <person name="Faraut T."/>
            <person name="Cai Q."/>
            <person name="Webster R.G."/>
            <person name="Aldridge J.R."/>
            <person name="Warren W.C."/>
            <person name="Bartschat S."/>
            <person name="Kehr S."/>
            <person name="Marz M."/>
            <person name="Stadler P.F."/>
            <person name="Smith J."/>
            <person name="Kraus R.H."/>
            <person name="Zhao Y."/>
            <person name="Ren L."/>
            <person name="Fei J."/>
            <person name="Morisson M."/>
            <person name="Kaiser P."/>
            <person name="Griffin D.K."/>
            <person name="Rao M."/>
            <person name="Pitel F."/>
            <person name="Wang J."/>
            <person name="Li N."/>
        </authorList>
    </citation>
    <scope>NUCLEOTIDE SEQUENCE [LARGE SCALE GENOMIC DNA]</scope>
</reference>
<dbReference type="AlphaFoldDB" id="R0LSE4"/>
<dbReference type="PANTHER" id="PTHR16308:SF19">
    <property type="entry name" value="UBIQUITIN-ASSOCIATED PROTEIN 2"/>
    <property type="match status" value="1"/>
</dbReference>
<dbReference type="EMBL" id="KB742769">
    <property type="protein sequence ID" value="EOB04665.1"/>
    <property type="molecule type" value="Genomic_DNA"/>
</dbReference>
<dbReference type="InterPro" id="IPR051833">
    <property type="entry name" value="TC-DDR_regulator"/>
</dbReference>
<feature type="region of interest" description="Disordered" evidence="4">
    <location>
        <begin position="734"/>
        <end position="762"/>
    </location>
</feature>
<evidence type="ECO:0000256" key="1">
    <source>
        <dbReference type="ARBA" id="ARBA00004496"/>
    </source>
</evidence>
<sequence length="795" mass="84037">SINLVTLLQKPVTSTQETEGNSFETPQQQTFGQALVFINSQHSTQMASGTGSSSAVNSYSPQNLSAVLCSGFGELASSKLANSTGSQILDQLKSPGLGQFTSQQNNSSSTTTTTTTTLSWDLKPPITQSSVLSQFDFKSQPEPSPVLSQLTQRQQQQTQAVPVPPPGLESFSSQVKLREPSLVDTSTAVSKMLQLPSISMENQTVTAHQTQQKQIKPPKRRITPASKVGNLVVPSDDKDKCINNPFLFLTLLAFSRKLPEVYSETLVKTNFHIHFYDPLNTSLPISNTVQESTYTTSAITSSSLTCSSQSTSPVTTTSSYEQTSVHSRIAYQSSMAPSEPPPIAVTNGHSGVRTQAALDIPVSKTEPSPSLSSAGSMPSVVSTTTSLLSSASQHAATLPSLSQSSDLASSSLSQLSSSLSNHQSSLSPASVLSSSTSHAHTSVENTTSLQPSTTFSTASTSATSSTTSSVVSMASSMNTTNSLGLSVTSVSILAATTRAAPLVSSGKAPSNLPQGVPPLLHNQYIVGPGGLLPAYPIYGYDDLQMLQSRLPMDYYGITFPAPATLTGRDGSLANNPYSGESCFNPTTICTLAIYHSSAFSIFYCNDLIVMNLLGVHEMGKYRCLHSINGLAMAQSSVPQTGHVPVAIRNRDRESSSHENLQPFKCRVCSLLVYVYSGSLWRSLDPFLIRGYSGSSQAQNKSAGTGPGKGVSVTSSNTGVPDISGSVYNKTQTFDKQGFHTGTPPPFSLPSALGSTGPLNPGAAPGYAPAPFLHIVPAHQQPHSQMLHHHLQQDGQ</sequence>
<dbReference type="PANTHER" id="PTHR16308">
    <property type="entry name" value="UBIQUITIN ASSOCIATED PROTEIN 2-LIKE/LINGERER"/>
    <property type="match status" value="1"/>
</dbReference>
<dbReference type="GO" id="GO:0005634">
    <property type="term" value="C:nucleus"/>
    <property type="evidence" value="ECO:0007669"/>
    <property type="project" value="TreeGrafter"/>
</dbReference>
<proteinExistence type="predicted"/>